<dbReference type="AlphaFoldDB" id="A0A3B1E613"/>
<dbReference type="InterPro" id="IPR050273">
    <property type="entry name" value="GppA/Ppx_hydrolase"/>
</dbReference>
<dbReference type="Pfam" id="PF02541">
    <property type="entry name" value="Ppx-GppA"/>
    <property type="match status" value="1"/>
</dbReference>
<keyword evidence="1 4" id="KW-0378">Hydrolase</keyword>
<dbReference type="Gene3D" id="3.30.420.150">
    <property type="entry name" value="Exopolyphosphatase. Domain 2"/>
    <property type="match status" value="1"/>
</dbReference>
<evidence type="ECO:0000259" key="3">
    <source>
        <dbReference type="Pfam" id="PF21447"/>
    </source>
</evidence>
<organism evidence="4">
    <name type="scientific">hydrothermal vent metagenome</name>
    <dbReference type="NCBI Taxonomy" id="652676"/>
    <lineage>
        <taxon>unclassified sequences</taxon>
        <taxon>metagenomes</taxon>
        <taxon>ecological metagenomes</taxon>
    </lineage>
</organism>
<dbReference type="EMBL" id="UOYO01000058">
    <property type="protein sequence ID" value="VAY88442.1"/>
    <property type="molecule type" value="Genomic_DNA"/>
</dbReference>
<dbReference type="Gene3D" id="1.10.3210.10">
    <property type="entry name" value="Hypothetical protein af1432"/>
    <property type="match status" value="1"/>
</dbReference>
<dbReference type="SUPFAM" id="SSF53067">
    <property type="entry name" value="Actin-like ATPase domain"/>
    <property type="match status" value="2"/>
</dbReference>
<accession>A0A3B1E613</accession>
<dbReference type="InterPro" id="IPR048950">
    <property type="entry name" value="Ppx_GppA_C"/>
</dbReference>
<dbReference type="PANTHER" id="PTHR30005:SF0">
    <property type="entry name" value="RETROGRADE REGULATION PROTEIN 2"/>
    <property type="match status" value="1"/>
</dbReference>
<dbReference type="EC" id="3.6.1.11" evidence="4"/>
<feature type="domain" description="Ppx/GppA phosphatase C-terminal" evidence="3">
    <location>
        <begin position="310"/>
        <end position="474"/>
    </location>
</feature>
<dbReference type="PANTHER" id="PTHR30005">
    <property type="entry name" value="EXOPOLYPHOSPHATASE"/>
    <property type="match status" value="1"/>
</dbReference>
<dbReference type="SUPFAM" id="SSF109604">
    <property type="entry name" value="HD-domain/PDEase-like"/>
    <property type="match status" value="1"/>
</dbReference>
<dbReference type="InterPro" id="IPR030673">
    <property type="entry name" value="PyroPPase_GppA_Ppx"/>
</dbReference>
<name>A0A3B1E613_9ZZZZ</name>
<gene>
    <name evidence="4" type="ORF">MNB_ARC-1_253</name>
</gene>
<dbReference type="Gene3D" id="3.30.420.40">
    <property type="match status" value="1"/>
</dbReference>
<protein>
    <submittedName>
        <fullName evidence="4">Exopolyphosphatase</fullName>
        <ecNumber evidence="4">3.6.1.11</ecNumber>
    </submittedName>
</protein>
<evidence type="ECO:0000259" key="2">
    <source>
        <dbReference type="Pfam" id="PF02541"/>
    </source>
</evidence>
<sequence length="488" mass="55568">MAKITTIIDIGSNSMRIVVFKKTSRFGFYLIHESKSKVKISEGCYTNHGNLQKLPMQRAFDTLKSFLHISHNLKAKKIICIATSALRDAPNKKEFVNKVSKELKINIKIIDGQKEAYYGGVSALNLLSQQKTFTAIDIGGGSTEFAFIENNKIINTISLSIGTVRLNELFFNNNDLNGAKNYIIDQLRTLGTINNVVGLGGSIRALSRIILHNTNYPLDILHGFEYDVKENLNIFNEIIKAQTHKELKTLGVTKDRYDTIIAGTFIWKTILDYCKTTHVTTSCVGVREGAYLADILRTSNHAFPSNFNVSVRSLLDRFTEDKQQSAYLGNNAKKIFNSLIQIHNIPVRYRSILIIASKLQLLGTSLSFDKNEQHTFWYILNGLDYGFTHEDKVLIAIVAKFTKKSLPKKQDIKTFKTLLPDIKIIQWLNFMMTLNISLNSELSKIKYEYEVWDNVLHIKSNKDQYLVKKALHKIEMPISNFKLELILT</sequence>
<dbReference type="Pfam" id="PF21447">
    <property type="entry name" value="Ppx-GppA_III"/>
    <property type="match status" value="1"/>
</dbReference>
<reference evidence="4" key="1">
    <citation type="submission" date="2018-10" db="EMBL/GenBank/DDBJ databases">
        <authorList>
            <person name="Aoki K."/>
        </authorList>
    </citation>
    <scope>NUCLEOTIDE SEQUENCE</scope>
</reference>
<feature type="domain" description="Ppx/GppA phosphatase N-terminal" evidence="2">
    <location>
        <begin position="18"/>
        <end position="295"/>
    </location>
</feature>
<evidence type="ECO:0000256" key="1">
    <source>
        <dbReference type="ARBA" id="ARBA00022801"/>
    </source>
</evidence>
<dbReference type="PIRSF" id="PIRSF001267">
    <property type="entry name" value="Pyrophosphatase_GppA_Ppx"/>
    <property type="match status" value="1"/>
</dbReference>
<dbReference type="InterPro" id="IPR003695">
    <property type="entry name" value="Ppx_GppA_N"/>
</dbReference>
<dbReference type="GO" id="GO:0004309">
    <property type="term" value="F:exopolyphosphatase activity"/>
    <property type="evidence" value="ECO:0007669"/>
    <property type="project" value="UniProtKB-EC"/>
</dbReference>
<dbReference type="InterPro" id="IPR043129">
    <property type="entry name" value="ATPase_NBD"/>
</dbReference>
<dbReference type="CDD" id="cd24052">
    <property type="entry name" value="ASKHA_NBD_HpPPX-GppA-like"/>
    <property type="match status" value="1"/>
</dbReference>
<proteinExistence type="predicted"/>
<evidence type="ECO:0000313" key="4">
    <source>
        <dbReference type="EMBL" id="VAY88442.1"/>
    </source>
</evidence>